<sequence length="159" mass="17912">MDYDEFFRQAEELRPNFDSLPDDMKLYKPLSNDALFHIPLLAISILSLCKIKGKFTTPEVGQVIGECFERTLPGFKGSAQLLGWSSNLRVRTIAALCFLEDSGLIEISEASDKNIVATKKGRKLVDSVVLENSDLSYVISKLQRNHNLLKKENNIEMGF</sequence>
<dbReference type="Proteomes" id="UP000435877">
    <property type="component" value="Unassembled WGS sequence"/>
</dbReference>
<name>A0A5S9PRC1_9GAMM</name>
<evidence type="ECO:0000313" key="2">
    <source>
        <dbReference type="EMBL" id="CAA0107234.1"/>
    </source>
</evidence>
<proteinExistence type="predicted"/>
<reference evidence="3 4" key="1">
    <citation type="submission" date="2019-11" db="EMBL/GenBank/DDBJ databases">
        <authorList>
            <person name="Holert J."/>
        </authorList>
    </citation>
    <scope>NUCLEOTIDE SEQUENCE [LARGE SCALE GENOMIC DNA]</scope>
    <source>
        <strain evidence="1">BC3_2A</strain>
        <strain evidence="2">SB11_1A</strain>
    </source>
</reference>
<evidence type="ECO:0000313" key="4">
    <source>
        <dbReference type="Proteomes" id="UP000439591"/>
    </source>
</evidence>
<accession>A0A5S9PRC1</accession>
<dbReference type="EMBL" id="CACSIM010000003">
    <property type="protein sequence ID" value="CAA0107131.1"/>
    <property type="molecule type" value="Genomic_DNA"/>
</dbReference>
<gene>
    <name evidence="2" type="ORF">IHBHHGIJ_03042</name>
    <name evidence="1" type="ORF">KFEGEMFD_02416</name>
</gene>
<dbReference type="AlphaFoldDB" id="A0A5S9PRC1"/>
<protein>
    <submittedName>
        <fullName evidence="2">Uncharacterized protein</fullName>
    </submittedName>
</protein>
<dbReference type="OrthoDB" id="6400153at2"/>
<evidence type="ECO:0000313" key="1">
    <source>
        <dbReference type="EMBL" id="CAA0107131.1"/>
    </source>
</evidence>
<evidence type="ECO:0000313" key="3">
    <source>
        <dbReference type="Proteomes" id="UP000435877"/>
    </source>
</evidence>
<dbReference type="Proteomes" id="UP000439591">
    <property type="component" value="Unassembled WGS sequence"/>
</dbReference>
<keyword evidence="3" id="KW-1185">Reference proteome</keyword>
<dbReference type="EMBL" id="CACSIK010000002">
    <property type="protein sequence ID" value="CAA0107234.1"/>
    <property type="molecule type" value="Genomic_DNA"/>
</dbReference>
<dbReference type="RefSeq" id="WP_159269738.1">
    <property type="nucleotide sequence ID" value="NZ_CACSIK010000002.1"/>
</dbReference>
<organism evidence="2 3">
    <name type="scientific">Zhongshania aliphaticivorans</name>
    <dbReference type="NCBI Taxonomy" id="1470434"/>
    <lineage>
        <taxon>Bacteria</taxon>
        <taxon>Pseudomonadati</taxon>
        <taxon>Pseudomonadota</taxon>
        <taxon>Gammaproteobacteria</taxon>
        <taxon>Cellvibrionales</taxon>
        <taxon>Spongiibacteraceae</taxon>
        <taxon>Zhongshania</taxon>
    </lineage>
</organism>